<organism evidence="11 12">
    <name type="scientific">Zopfia rhizophila CBS 207.26</name>
    <dbReference type="NCBI Taxonomy" id="1314779"/>
    <lineage>
        <taxon>Eukaryota</taxon>
        <taxon>Fungi</taxon>
        <taxon>Dikarya</taxon>
        <taxon>Ascomycota</taxon>
        <taxon>Pezizomycotina</taxon>
        <taxon>Dothideomycetes</taxon>
        <taxon>Dothideomycetes incertae sedis</taxon>
        <taxon>Zopfiaceae</taxon>
        <taxon>Zopfia</taxon>
    </lineage>
</organism>
<feature type="transmembrane region" description="Helical" evidence="9">
    <location>
        <begin position="132"/>
        <end position="153"/>
    </location>
</feature>
<evidence type="ECO:0000256" key="9">
    <source>
        <dbReference type="SAM" id="Phobius"/>
    </source>
</evidence>
<feature type="region of interest" description="Disordered" evidence="8">
    <location>
        <begin position="453"/>
        <end position="482"/>
    </location>
</feature>
<dbReference type="SUPFAM" id="SSF103473">
    <property type="entry name" value="MFS general substrate transporter"/>
    <property type="match status" value="1"/>
</dbReference>
<dbReference type="Proteomes" id="UP000800200">
    <property type="component" value="Unassembled WGS sequence"/>
</dbReference>
<dbReference type="InterPro" id="IPR011701">
    <property type="entry name" value="MFS"/>
</dbReference>
<evidence type="ECO:0000313" key="11">
    <source>
        <dbReference type="EMBL" id="KAF2175855.1"/>
    </source>
</evidence>
<sequence length="482" mass="53163">MELIFADVSIAPCLNKDGFIDFKPGGVENPRNWSAARRWYITLCTVLLVLNGNFASSIPSGCLGSMTKEFHVSKEAASLTITLFLLGYCAGPFVFAPLSEFYGRRWVFYITFLLYMTFNFLCAFPPNFGGLLIGRFLAGICVSATLSHAPGVLADLWDPTERGNAMAIFSVGIWIGPSLGPIVAGFLELSKGWRWGFYVVLWLGAPSTLLMFTLPETHGPTILVQKAKRIREAKIRGYESVQAPAEANNPSLLGIYKIALTRPWILLFDPICFLCDVYIIYPIVFQQMRGWNAGVGQLPLIGTILGSFPGAFIIFLDTRRRKNKTDQGLELEPEDRFPVTMFWFAWTGQYNSVHWIVPTLAGTFLSTSLMLIFVAYVNYLVDVYLQFAASAVAGNTFARSVGSSAAPLFTIYMFKTLGVGGGGSLIAGVATLLAIIPFAFYKYGKQIRSKSKYAPADKEASAEKDEETIPTDYFISGGESRE</sequence>
<protein>
    <submittedName>
        <fullName evidence="11">MFS general substrate transporter</fullName>
    </submittedName>
</protein>
<feature type="transmembrane region" description="Helical" evidence="9">
    <location>
        <begin position="296"/>
        <end position="316"/>
    </location>
</feature>
<dbReference type="AlphaFoldDB" id="A0A6A6D9R8"/>
<dbReference type="GO" id="GO:0022857">
    <property type="term" value="F:transmembrane transporter activity"/>
    <property type="evidence" value="ECO:0007669"/>
    <property type="project" value="InterPro"/>
</dbReference>
<name>A0A6A6D9R8_9PEZI</name>
<feature type="transmembrane region" description="Helical" evidence="9">
    <location>
        <begin position="264"/>
        <end position="284"/>
    </location>
</feature>
<evidence type="ECO:0000256" key="4">
    <source>
        <dbReference type="ARBA" id="ARBA00022692"/>
    </source>
</evidence>
<feature type="transmembrane region" description="Helical" evidence="9">
    <location>
        <begin position="39"/>
        <end position="56"/>
    </location>
</feature>
<dbReference type="PANTHER" id="PTHR23502">
    <property type="entry name" value="MAJOR FACILITATOR SUPERFAMILY"/>
    <property type="match status" value="1"/>
</dbReference>
<feature type="transmembrane region" description="Helical" evidence="9">
    <location>
        <begin position="165"/>
        <end position="187"/>
    </location>
</feature>
<keyword evidence="2" id="KW-0813">Transport</keyword>
<evidence type="ECO:0000256" key="3">
    <source>
        <dbReference type="ARBA" id="ARBA00022475"/>
    </source>
</evidence>
<dbReference type="OrthoDB" id="6770063at2759"/>
<dbReference type="EMBL" id="ML994722">
    <property type="protein sequence ID" value="KAF2175855.1"/>
    <property type="molecule type" value="Genomic_DNA"/>
</dbReference>
<evidence type="ECO:0000256" key="8">
    <source>
        <dbReference type="SAM" id="MobiDB-lite"/>
    </source>
</evidence>
<reference evidence="11" key="1">
    <citation type="journal article" date="2020" name="Stud. Mycol.">
        <title>101 Dothideomycetes genomes: a test case for predicting lifestyles and emergence of pathogens.</title>
        <authorList>
            <person name="Haridas S."/>
            <person name="Albert R."/>
            <person name="Binder M."/>
            <person name="Bloem J."/>
            <person name="Labutti K."/>
            <person name="Salamov A."/>
            <person name="Andreopoulos B."/>
            <person name="Baker S."/>
            <person name="Barry K."/>
            <person name="Bills G."/>
            <person name="Bluhm B."/>
            <person name="Cannon C."/>
            <person name="Castanera R."/>
            <person name="Culley D."/>
            <person name="Daum C."/>
            <person name="Ezra D."/>
            <person name="Gonzalez J."/>
            <person name="Henrissat B."/>
            <person name="Kuo A."/>
            <person name="Liang C."/>
            <person name="Lipzen A."/>
            <person name="Lutzoni F."/>
            <person name="Magnuson J."/>
            <person name="Mondo S."/>
            <person name="Nolan M."/>
            <person name="Ohm R."/>
            <person name="Pangilinan J."/>
            <person name="Park H.-J."/>
            <person name="Ramirez L."/>
            <person name="Alfaro M."/>
            <person name="Sun H."/>
            <person name="Tritt A."/>
            <person name="Yoshinaga Y."/>
            <person name="Zwiers L.-H."/>
            <person name="Turgeon B."/>
            <person name="Goodwin S."/>
            <person name="Spatafora J."/>
            <person name="Crous P."/>
            <person name="Grigoriev I."/>
        </authorList>
    </citation>
    <scope>NUCLEOTIDE SEQUENCE</scope>
    <source>
        <strain evidence="11">CBS 207.26</strain>
    </source>
</reference>
<evidence type="ECO:0000256" key="6">
    <source>
        <dbReference type="ARBA" id="ARBA00023136"/>
    </source>
</evidence>
<evidence type="ECO:0000256" key="1">
    <source>
        <dbReference type="ARBA" id="ARBA00004651"/>
    </source>
</evidence>
<keyword evidence="6 9" id="KW-0472">Membrane</keyword>
<feature type="transmembrane region" description="Helical" evidence="9">
    <location>
        <begin position="76"/>
        <end position="95"/>
    </location>
</feature>
<dbReference type="CDD" id="cd17323">
    <property type="entry name" value="MFS_Tpo1_MDR_like"/>
    <property type="match status" value="1"/>
</dbReference>
<evidence type="ECO:0000313" key="12">
    <source>
        <dbReference type="Proteomes" id="UP000800200"/>
    </source>
</evidence>
<dbReference type="Gene3D" id="1.20.1250.20">
    <property type="entry name" value="MFS general substrate transporter like domains"/>
    <property type="match status" value="1"/>
</dbReference>
<gene>
    <name evidence="11" type="ORF">K469DRAFT_743155</name>
</gene>
<keyword evidence="12" id="KW-1185">Reference proteome</keyword>
<keyword evidence="5 9" id="KW-1133">Transmembrane helix</keyword>
<keyword evidence="4 9" id="KW-0812">Transmembrane</keyword>
<comment type="subcellular location">
    <subcellularLocation>
        <location evidence="1">Cell membrane</location>
        <topology evidence="1">Multi-pass membrane protein</topology>
    </subcellularLocation>
</comment>
<accession>A0A6A6D9R8</accession>
<feature type="transmembrane region" description="Helical" evidence="9">
    <location>
        <begin position="107"/>
        <end position="126"/>
    </location>
</feature>
<evidence type="ECO:0000256" key="5">
    <source>
        <dbReference type="ARBA" id="ARBA00022989"/>
    </source>
</evidence>
<dbReference type="PANTHER" id="PTHR23502:SF186">
    <property type="entry name" value="MAJOR FACILITATOR SUPERFAMILY (MFS) PROFILE DOMAIN-CONTAINING PROTEIN"/>
    <property type="match status" value="1"/>
</dbReference>
<dbReference type="PROSITE" id="PS50850">
    <property type="entry name" value="MFS"/>
    <property type="match status" value="1"/>
</dbReference>
<evidence type="ECO:0000256" key="2">
    <source>
        <dbReference type="ARBA" id="ARBA00022448"/>
    </source>
</evidence>
<comment type="similarity">
    <text evidence="7">Belongs to the major facilitator superfamily. DHA1 family. Polyamines/proton antiporter (TC 2.A.1.2.16) subfamily.</text>
</comment>
<dbReference type="GO" id="GO:0005886">
    <property type="term" value="C:plasma membrane"/>
    <property type="evidence" value="ECO:0007669"/>
    <property type="project" value="UniProtKB-SubCell"/>
</dbReference>
<feature type="transmembrane region" description="Helical" evidence="9">
    <location>
        <begin position="193"/>
        <end position="214"/>
    </location>
</feature>
<feature type="domain" description="Major facilitator superfamily (MFS) profile" evidence="10">
    <location>
        <begin position="40"/>
        <end position="446"/>
    </location>
</feature>
<feature type="transmembrane region" description="Helical" evidence="9">
    <location>
        <begin position="420"/>
        <end position="441"/>
    </location>
</feature>
<dbReference type="InterPro" id="IPR036259">
    <property type="entry name" value="MFS_trans_sf"/>
</dbReference>
<dbReference type="InterPro" id="IPR020846">
    <property type="entry name" value="MFS_dom"/>
</dbReference>
<evidence type="ECO:0000259" key="10">
    <source>
        <dbReference type="PROSITE" id="PS50850"/>
    </source>
</evidence>
<dbReference type="Pfam" id="PF07690">
    <property type="entry name" value="MFS_1"/>
    <property type="match status" value="1"/>
</dbReference>
<keyword evidence="3" id="KW-1003">Cell membrane</keyword>
<evidence type="ECO:0000256" key="7">
    <source>
        <dbReference type="ARBA" id="ARBA00038459"/>
    </source>
</evidence>
<proteinExistence type="inferred from homology"/>
<feature type="transmembrane region" description="Helical" evidence="9">
    <location>
        <begin position="363"/>
        <end position="385"/>
    </location>
</feature>